<dbReference type="OrthoDB" id="3266915at2759"/>
<evidence type="ECO:0000313" key="3">
    <source>
        <dbReference type="Proteomes" id="UP000308730"/>
    </source>
</evidence>
<feature type="compositionally biased region" description="Low complexity" evidence="1">
    <location>
        <begin position="453"/>
        <end position="463"/>
    </location>
</feature>
<gene>
    <name evidence="2" type="ORF">EUX98_g5543</name>
</gene>
<dbReference type="EMBL" id="SGPM01000166">
    <property type="protein sequence ID" value="THH28644.1"/>
    <property type="molecule type" value="Genomic_DNA"/>
</dbReference>
<comment type="caution">
    <text evidence="2">The sequence shown here is derived from an EMBL/GenBank/DDBJ whole genome shotgun (WGS) entry which is preliminary data.</text>
</comment>
<feature type="region of interest" description="Disordered" evidence="1">
    <location>
        <begin position="135"/>
        <end position="162"/>
    </location>
</feature>
<feature type="compositionally biased region" description="Low complexity" evidence="1">
    <location>
        <begin position="346"/>
        <end position="366"/>
    </location>
</feature>
<name>A0A4S4MR70_9APHY</name>
<keyword evidence="3" id="KW-1185">Reference proteome</keyword>
<feature type="region of interest" description="Disordered" evidence="1">
    <location>
        <begin position="285"/>
        <end position="417"/>
    </location>
</feature>
<dbReference type="AlphaFoldDB" id="A0A4S4MR70"/>
<dbReference type="Proteomes" id="UP000308730">
    <property type="component" value="Unassembled WGS sequence"/>
</dbReference>
<evidence type="ECO:0000256" key="1">
    <source>
        <dbReference type="SAM" id="MobiDB-lite"/>
    </source>
</evidence>
<feature type="compositionally biased region" description="Low complexity" evidence="1">
    <location>
        <begin position="399"/>
        <end position="413"/>
    </location>
</feature>
<sequence length="503" mass="53801">MLSTHAFALPTDGLDMLNFTNTRTPAKAEFKTPGRTLSKIRTALQENAGYDGNGGTTVKKKGKGHTPFHPAIQARKAMQSAQKPTVVLSRPLGDKTPAANRYQNFQPMQTPAPQTVKMAKLSILEASEEDFMMPTPGAYLRPSSSRKSLRAPRTSGGGQNILQFKTPATNGRHWEVDGDIQVDVNEVEEVEEVDDYDEIEYMPPKVLEQPYEPPFDMPDYKIMGKALLSIARTDPIDETLDIKYAGRDIDLDVNALELLDFTGAFSWERPQLADISDDEDPFQQFLPEADIGTPTTTTKAPSARLGPSRPTAAPTRPIGRSATLSGPRVPLSSRVPSGLAKPTPVPRTTSNTPPGSTSSSSRPTTTAAIKRPMTSTGVRAPVSRPPVSKISAPTAGPLARPASAADNARCAAAGSGPTVVRSRSVAGKPVSTAAKTSARAAWPVVLPTAPISRARSATVSSTTPISTLSRVQPKALNGKPKDANKLFKVQADDAEQDDFIFDV</sequence>
<protein>
    <submittedName>
        <fullName evidence="2">Uncharacterized protein</fullName>
    </submittedName>
</protein>
<organism evidence="2 3">
    <name type="scientific">Antrodiella citrinella</name>
    <dbReference type="NCBI Taxonomy" id="2447956"/>
    <lineage>
        <taxon>Eukaryota</taxon>
        <taxon>Fungi</taxon>
        <taxon>Dikarya</taxon>
        <taxon>Basidiomycota</taxon>
        <taxon>Agaricomycotina</taxon>
        <taxon>Agaricomycetes</taxon>
        <taxon>Polyporales</taxon>
        <taxon>Steccherinaceae</taxon>
        <taxon>Antrodiella</taxon>
    </lineage>
</organism>
<feature type="region of interest" description="Disordered" evidence="1">
    <location>
        <begin position="453"/>
        <end position="483"/>
    </location>
</feature>
<reference evidence="2 3" key="1">
    <citation type="submission" date="2019-02" db="EMBL/GenBank/DDBJ databases">
        <title>Genome sequencing of the rare red list fungi Antrodiella citrinella (Flaviporus citrinellus).</title>
        <authorList>
            <person name="Buettner E."/>
            <person name="Kellner H."/>
        </authorList>
    </citation>
    <scope>NUCLEOTIDE SEQUENCE [LARGE SCALE GENOMIC DNA]</scope>
    <source>
        <strain evidence="2 3">DSM 108506</strain>
    </source>
</reference>
<evidence type="ECO:0000313" key="2">
    <source>
        <dbReference type="EMBL" id="THH28644.1"/>
    </source>
</evidence>
<proteinExistence type="predicted"/>
<accession>A0A4S4MR70</accession>